<dbReference type="InterPro" id="IPR008969">
    <property type="entry name" value="CarboxyPept-like_regulatory"/>
</dbReference>
<evidence type="ECO:0000313" key="9">
    <source>
        <dbReference type="EMBL" id="PUV22281.1"/>
    </source>
</evidence>
<dbReference type="SUPFAM" id="SSF49464">
    <property type="entry name" value="Carboxypeptidase regulatory domain-like"/>
    <property type="match status" value="1"/>
</dbReference>
<dbReference type="Gene3D" id="2.40.170.20">
    <property type="entry name" value="TonB-dependent receptor, beta-barrel domain"/>
    <property type="match status" value="1"/>
</dbReference>
<dbReference type="AlphaFoldDB" id="A0A363NNP3"/>
<keyword evidence="2 7" id="KW-0813">Transport</keyword>
<comment type="subcellular location">
    <subcellularLocation>
        <location evidence="1 7">Cell outer membrane</location>
        <topology evidence="1 7">Multi-pass membrane protein</topology>
    </subcellularLocation>
</comment>
<dbReference type="Pfam" id="PF07715">
    <property type="entry name" value="Plug"/>
    <property type="match status" value="1"/>
</dbReference>
<dbReference type="EMBL" id="QCXX01000007">
    <property type="protein sequence ID" value="PUV22281.1"/>
    <property type="molecule type" value="Genomic_DNA"/>
</dbReference>
<dbReference type="InterPro" id="IPR039426">
    <property type="entry name" value="TonB-dep_rcpt-like"/>
</dbReference>
<evidence type="ECO:0000313" key="10">
    <source>
        <dbReference type="Proteomes" id="UP000250831"/>
    </source>
</evidence>
<dbReference type="Proteomes" id="UP000250831">
    <property type="component" value="Unassembled WGS sequence"/>
</dbReference>
<evidence type="ECO:0000256" key="1">
    <source>
        <dbReference type="ARBA" id="ARBA00004571"/>
    </source>
</evidence>
<keyword evidence="3 7" id="KW-1134">Transmembrane beta strand</keyword>
<dbReference type="PROSITE" id="PS52016">
    <property type="entry name" value="TONB_DEPENDENT_REC_3"/>
    <property type="match status" value="1"/>
</dbReference>
<dbReference type="NCBIfam" id="TIGR04057">
    <property type="entry name" value="SusC_RagA_signa"/>
    <property type="match status" value="1"/>
</dbReference>
<dbReference type="InterPro" id="IPR011662">
    <property type="entry name" value="Secretin/TonB_short_N"/>
</dbReference>
<proteinExistence type="inferred from homology"/>
<gene>
    <name evidence="9" type="ORF">DCO56_22230</name>
</gene>
<dbReference type="Gene3D" id="3.55.50.30">
    <property type="match status" value="1"/>
</dbReference>
<dbReference type="SUPFAM" id="SSF56935">
    <property type="entry name" value="Porins"/>
    <property type="match status" value="1"/>
</dbReference>
<organism evidence="9 10">
    <name type="scientific">Sphingobacterium athyrii</name>
    <dbReference type="NCBI Taxonomy" id="2152717"/>
    <lineage>
        <taxon>Bacteria</taxon>
        <taxon>Pseudomonadati</taxon>
        <taxon>Bacteroidota</taxon>
        <taxon>Sphingobacteriia</taxon>
        <taxon>Sphingobacteriales</taxon>
        <taxon>Sphingobacteriaceae</taxon>
        <taxon>Sphingobacterium</taxon>
    </lineage>
</organism>
<evidence type="ECO:0000256" key="7">
    <source>
        <dbReference type="PROSITE-ProRule" id="PRU01360"/>
    </source>
</evidence>
<dbReference type="SMART" id="SM00965">
    <property type="entry name" value="STN"/>
    <property type="match status" value="1"/>
</dbReference>
<dbReference type="InterPro" id="IPR012910">
    <property type="entry name" value="Plug_dom"/>
</dbReference>
<feature type="domain" description="Secretin/TonB short N-terminal" evidence="8">
    <location>
        <begin position="71"/>
        <end position="122"/>
    </location>
</feature>
<evidence type="ECO:0000256" key="4">
    <source>
        <dbReference type="ARBA" id="ARBA00022692"/>
    </source>
</evidence>
<dbReference type="OrthoDB" id="9768177at2"/>
<dbReference type="NCBIfam" id="TIGR04056">
    <property type="entry name" value="OMP_RagA_SusC"/>
    <property type="match status" value="1"/>
</dbReference>
<comment type="caution">
    <text evidence="9">The sequence shown here is derived from an EMBL/GenBank/DDBJ whole genome shotgun (WGS) entry which is preliminary data.</text>
</comment>
<keyword evidence="5 7" id="KW-0472">Membrane</keyword>
<protein>
    <submittedName>
        <fullName evidence="9">SusC/RagA family TonB-linked outer membrane protein</fullName>
    </submittedName>
</protein>
<dbReference type="GO" id="GO:0009279">
    <property type="term" value="C:cell outer membrane"/>
    <property type="evidence" value="ECO:0007669"/>
    <property type="project" value="UniProtKB-SubCell"/>
</dbReference>
<comment type="similarity">
    <text evidence="7">Belongs to the TonB-dependent receptor family.</text>
</comment>
<keyword evidence="10" id="KW-1185">Reference proteome</keyword>
<dbReference type="InterPro" id="IPR036942">
    <property type="entry name" value="Beta-barrel_TonB_sf"/>
</dbReference>
<evidence type="ECO:0000256" key="2">
    <source>
        <dbReference type="ARBA" id="ARBA00022448"/>
    </source>
</evidence>
<reference evidence="9 10" key="1">
    <citation type="submission" date="2018-04" db="EMBL/GenBank/DDBJ databases">
        <title>Sphingobacterium sp. M46 Genome.</title>
        <authorList>
            <person name="Cheng J."/>
            <person name="Li Y."/>
        </authorList>
    </citation>
    <scope>NUCLEOTIDE SEQUENCE [LARGE SCALE GENOMIC DNA]</scope>
    <source>
        <strain evidence="9 10">M46</strain>
    </source>
</reference>
<dbReference type="Gene3D" id="2.170.130.10">
    <property type="entry name" value="TonB-dependent receptor, plug domain"/>
    <property type="match status" value="1"/>
</dbReference>
<dbReference type="InterPro" id="IPR023996">
    <property type="entry name" value="TonB-dep_OMP_SusC/RagA"/>
</dbReference>
<evidence type="ECO:0000256" key="5">
    <source>
        <dbReference type="ARBA" id="ARBA00023136"/>
    </source>
</evidence>
<dbReference type="Pfam" id="PF07660">
    <property type="entry name" value="STN"/>
    <property type="match status" value="1"/>
</dbReference>
<keyword evidence="6 7" id="KW-0998">Cell outer membrane</keyword>
<dbReference type="InterPro" id="IPR037066">
    <property type="entry name" value="Plug_dom_sf"/>
</dbReference>
<evidence type="ECO:0000256" key="6">
    <source>
        <dbReference type="ARBA" id="ARBA00023237"/>
    </source>
</evidence>
<sequence>MEYFCDRKETIRLYRFFTDHYLIIRRMKLTIIFILFSIGLNAKTSGQQIKLSVKQMRLENVLKKITQQTDYKFFYSSDLIDNTESVSISVEEASLEEILEKILTPRGLSYQKMSRTITITAANKPQQIEISGTVKDDKGPLAGVNVYTKADNRIGTRTDADGKFTLRVPANSTLIFSFLGYERKEIVARDKELHVVLNQISNAMSEVVVTALGINKEKRKVAYAAQDVKGESLTAAREPNVAASLVGKVAGLQIKTKSTLFENPEISLRGGKATIVIDGVPAPDGFDMWSINADDIENITVLKGTASSALYGSVAQNGAIMITTKKGNGGKAGIELSYNSSTEFQAGFLRIPKTQQDYGMGFNGKYAFVDGKGGGINDAYGYVWGPKLNQPDPSTGSGFVEIPQYNSPLDPITNKLTPLPWITRGKDNLNNFLNNGLITTHNVSVAGSTDKSDYRISLSHLYQKGQVPNTKLNSTTLNLAGKLKLNSKLEAEATLSYNRQYSPNYPNSGYSPDNYLYNIVLWMGPDVDIRDMRSYWKPGREGLEQLTYNYSWYNNPWFLAYEKERAYTNDVIVSQGNIKYAFNNDLKLLVRGGITTNFANSESRIPYSYINYGTDAAPYGNYSINRDNQMRFVSDALLTYDKKLSQDFTVTASVGASTRLDQYNKLESKTTGGLSVPEWYNLDNSRDPVRSTNERIEKQVYGVYGYVDLDYRNMATLSLTGRNDWTSALQSPYNSYFYPSASLSLIISEMFHLPKVISYFKLRGAITDATTDINAYSALLTYEIGRRWNGNPSLYLPNTLRPPGLKPNKTISQEYGAELRLFRNRIGLDFTYFNYDRTNNVVEVPLSEASGFAKLQLNGDRYRRRGIELVVSGTPVQTQNFKWTTTLNYSRLRNTVIEYYGGEEIRGGVKVGERMDIYRGWAWQKSPDGQIVHENGIPQYINQETNLGYVLPNWEFGFQNSFQYKNFGVSFAFDGRIGGKIYNGLEAKMYEGGMHPNTANSYRDDAYNGEKTYLAGGVTQTGGEVSYDAQGNITADTRTFAPNTTKVNYIDWVFAKYTNGIDESVNYSGTFVKLREVTLTYQIPSHLLTKSPFKAASISLVGRNLALWAKVPFMDPDGYNGLTKNNSVSPQTNSIIFPEPTIRNIGFNVNLKF</sequence>
<evidence type="ECO:0000259" key="8">
    <source>
        <dbReference type="SMART" id="SM00965"/>
    </source>
</evidence>
<evidence type="ECO:0000256" key="3">
    <source>
        <dbReference type="ARBA" id="ARBA00022452"/>
    </source>
</evidence>
<accession>A0A363NNP3</accession>
<dbReference type="Pfam" id="PF13715">
    <property type="entry name" value="CarbopepD_reg_2"/>
    <property type="match status" value="1"/>
</dbReference>
<dbReference type="InterPro" id="IPR023997">
    <property type="entry name" value="TonB-dep_OMP_SusC/RagA_CS"/>
</dbReference>
<name>A0A363NNP3_9SPHI</name>
<keyword evidence="4 7" id="KW-0812">Transmembrane</keyword>